<proteinExistence type="predicted"/>
<dbReference type="InterPro" id="IPR017601">
    <property type="entry name" value="DGQHR-contain_dom"/>
</dbReference>
<name>A0A9E6MYI9_9PROT</name>
<sequence>MTKLTFSAIRADQSAEHIVLCFTATALEIRNFATIERIARNGDGHLSGFQRPQIASHIQEIKDYLKRDDAVLPNPIVIAFTDNFEIQTISDEVVQVTINIKNGPPGLVVDGQQRLSALTLIPEKNFKVFVSAILCKNDAELRRQFVLINNTRPLPKSLIYELLPTLDGLPHRLSSRSLAADLASRLNFDPTSSLKGMIHQHTNPSGIISDTAIQKVIMNSLHDGILREFMRNPDGADKSFQLISEFYRAASLVFRDAWNGQKPKSSRLVHGAGIVSLGYVMELLALSLGSRTWEDFQKGLAPIVGKTAWTSGTWEFAQGDHRAWNSIQNTPSDITALTHYLLRVLRESLRSSSLQGNTS</sequence>
<protein>
    <submittedName>
        <fullName evidence="1">DGQHR domain-containing protein</fullName>
    </submittedName>
</protein>
<dbReference type="AlphaFoldDB" id="A0A9E6MYI9"/>
<dbReference type="RefSeq" id="WP_273145554.1">
    <property type="nucleotide sequence ID" value="NZ_CP053675.1"/>
</dbReference>
<dbReference type="InterPro" id="IPR017642">
    <property type="entry name" value="DNA_S_mod_DndB"/>
</dbReference>
<dbReference type="NCBIfam" id="NF041060">
    <property type="entry name" value="DpdB"/>
    <property type="match status" value="1"/>
</dbReference>
<dbReference type="CDD" id="cd16413">
    <property type="entry name" value="DGQHR_domain"/>
    <property type="match status" value="1"/>
</dbReference>
<reference evidence="1" key="1">
    <citation type="submission" date="2021-02" db="EMBL/GenBank/DDBJ databases">
        <title>Comparative genomics of Ferrovum myxofaciens strains, predominant extremophile bacteria forming large biofilm stalactites in acid mine ecosystems.</title>
        <authorList>
            <person name="Burkartova K."/>
            <person name="Ridl J."/>
            <person name="Pajer P."/>
            <person name="Falteisek L."/>
        </authorList>
    </citation>
    <scope>NUCLEOTIDE SEQUENCE</scope>
    <source>
        <strain evidence="1">MI1III</strain>
    </source>
</reference>
<dbReference type="Proteomes" id="UP000683551">
    <property type="component" value="Chromosome"/>
</dbReference>
<dbReference type="NCBIfam" id="TIGR03187">
    <property type="entry name" value="DGQHR"/>
    <property type="match status" value="1"/>
</dbReference>
<gene>
    <name evidence="1" type="ORF">JZL65_03085</name>
</gene>
<organism evidence="1 2">
    <name type="scientific">Ferrovum myxofaciens</name>
    <dbReference type="NCBI Taxonomy" id="416213"/>
    <lineage>
        <taxon>Bacteria</taxon>
        <taxon>Pseudomonadati</taxon>
        <taxon>Pseudomonadota</taxon>
        <taxon>Betaproteobacteria</taxon>
        <taxon>Ferrovales</taxon>
        <taxon>Ferrovaceae</taxon>
        <taxon>Ferrovum</taxon>
    </lineage>
</organism>
<evidence type="ECO:0000313" key="2">
    <source>
        <dbReference type="Proteomes" id="UP000683551"/>
    </source>
</evidence>
<dbReference type="EMBL" id="CP071137">
    <property type="protein sequence ID" value="QWY78079.1"/>
    <property type="molecule type" value="Genomic_DNA"/>
</dbReference>
<accession>A0A9E6MYI9</accession>
<evidence type="ECO:0000313" key="1">
    <source>
        <dbReference type="EMBL" id="QWY78079.1"/>
    </source>
</evidence>
<dbReference type="Pfam" id="PF14072">
    <property type="entry name" value="DndB"/>
    <property type="match status" value="1"/>
</dbReference>